<evidence type="ECO:0000313" key="2">
    <source>
        <dbReference type="Proteomes" id="UP000373269"/>
    </source>
</evidence>
<gene>
    <name evidence="1" type="ORF">GDS87_11725</name>
</gene>
<dbReference type="RefSeq" id="WP_369595732.1">
    <property type="nucleotide sequence ID" value="NZ_CP045835.1"/>
</dbReference>
<reference evidence="1 2" key="1">
    <citation type="submission" date="2019-11" db="EMBL/GenBank/DDBJ databases">
        <title>Whole Genome Sequencing and Comparative Genomic Analyses of Lysinibacillus pakistanensis LZH-9, a Halotolerant Strain with Excellent COD Removal Capability.</title>
        <authorList>
            <person name="Zhou H."/>
        </authorList>
    </citation>
    <scope>NUCLEOTIDE SEQUENCE [LARGE SCALE GENOMIC DNA]</scope>
    <source>
        <strain evidence="1 2">LZH-9</strain>
    </source>
</reference>
<dbReference type="Proteomes" id="UP000373269">
    <property type="component" value="Chromosome"/>
</dbReference>
<keyword evidence="2" id="KW-1185">Reference proteome</keyword>
<organism evidence="1 2">
    <name type="scientific">Lysinibacillus pakistanensis</name>
    <dbReference type="NCBI Taxonomy" id="759811"/>
    <lineage>
        <taxon>Bacteria</taxon>
        <taxon>Bacillati</taxon>
        <taxon>Bacillota</taxon>
        <taxon>Bacilli</taxon>
        <taxon>Bacillales</taxon>
        <taxon>Bacillaceae</taxon>
        <taxon>Lysinibacillus</taxon>
    </lineage>
</organism>
<proteinExistence type="predicted"/>
<dbReference type="EMBL" id="CP045835">
    <property type="protein sequence ID" value="QGG51576.1"/>
    <property type="molecule type" value="Genomic_DNA"/>
</dbReference>
<evidence type="ECO:0000313" key="1">
    <source>
        <dbReference type="EMBL" id="QGG51576.1"/>
    </source>
</evidence>
<protein>
    <submittedName>
        <fullName evidence="1">Uncharacterized protein</fullName>
    </submittedName>
</protein>
<accession>A0ABX6D9U7</accession>
<name>A0ABX6D9U7_9BACI</name>
<sequence length="59" mass="7030">MANQFFGRKLVKAVTKHDLQKKIAESEKRNWRKVGKLGRHHFSGHWCCVMERQSKEGYE</sequence>